<protein>
    <submittedName>
        <fullName evidence="1">Uncharacterized protein</fullName>
    </submittedName>
</protein>
<keyword evidence="2" id="KW-1185">Reference proteome</keyword>
<dbReference type="Proteomes" id="UP001320272">
    <property type="component" value="Unassembled WGS sequence"/>
</dbReference>
<dbReference type="EMBL" id="JABFTV010000003">
    <property type="protein sequence ID" value="MCE8024048.1"/>
    <property type="molecule type" value="Genomic_DNA"/>
</dbReference>
<dbReference type="RefSeq" id="WP_234253418.1">
    <property type="nucleotide sequence ID" value="NZ_JABFTV010000003.1"/>
</dbReference>
<proteinExistence type="predicted"/>
<sequence length="115" mass="12960">MTYSIHNPAVLLQAAKAANIHGQWDAKRCCLVQQDIHGGGEKRWQPLESSRDASQLQARLGLRVSVCKRVRRVRVEEPALLEPRFVEVDYDEGTLQAATRKAIVLMASRLAEREP</sequence>
<organism evidence="1 2">
    <name type="scientific">Billgrantia aerodenitrificans</name>
    <dbReference type="NCBI Taxonomy" id="2733483"/>
    <lineage>
        <taxon>Bacteria</taxon>
        <taxon>Pseudomonadati</taxon>
        <taxon>Pseudomonadota</taxon>
        <taxon>Gammaproteobacteria</taxon>
        <taxon>Oceanospirillales</taxon>
        <taxon>Halomonadaceae</taxon>
        <taxon>Billgrantia</taxon>
    </lineage>
</organism>
<evidence type="ECO:0000313" key="1">
    <source>
        <dbReference type="EMBL" id="MCE8024048.1"/>
    </source>
</evidence>
<gene>
    <name evidence="1" type="ORF">HOP59_07885</name>
</gene>
<comment type="caution">
    <text evidence="1">The sequence shown here is derived from an EMBL/GenBank/DDBJ whole genome shotgun (WGS) entry which is preliminary data.</text>
</comment>
<accession>A0ABS9AQT0</accession>
<reference evidence="1 2" key="1">
    <citation type="journal article" date="2021" name="Front. Microbiol.">
        <title>Aerobic Denitrification and Heterotrophic Sulfur Oxidation in the Genus Halomonas Revealed by Six Novel Species Characterizations and Genome-Based Analysis.</title>
        <authorList>
            <person name="Wang L."/>
            <person name="Shao Z."/>
        </authorList>
    </citation>
    <scope>NUCLEOTIDE SEQUENCE [LARGE SCALE GENOMIC DNA]</scope>
    <source>
        <strain evidence="1 2">MCCC 1A11058</strain>
    </source>
</reference>
<name>A0ABS9AQT0_9GAMM</name>
<evidence type="ECO:0000313" key="2">
    <source>
        <dbReference type="Proteomes" id="UP001320272"/>
    </source>
</evidence>